<accession>A0A1I6JJ26</accession>
<name>A0A1I6JJ26_9FIRM</name>
<dbReference type="RefSeq" id="WP_031472823.1">
    <property type="nucleotide sequence ID" value="NZ_FOZC01000008.1"/>
</dbReference>
<proteinExistence type="predicted"/>
<evidence type="ECO:0000313" key="2">
    <source>
        <dbReference type="Proteomes" id="UP000214760"/>
    </source>
</evidence>
<evidence type="ECO:0000313" key="1">
    <source>
        <dbReference type="EMBL" id="SFR78899.1"/>
    </source>
</evidence>
<sequence length="139" mass="15634">MGTEDQTLSMIYLEQEMVYGFQAFGVDETLDRVDFEALLLQQYNLKNANAIDPFVPLEVVGADYKSERYVGEIKNSNEQSIECAYVLALGRDETGKAISIDATFVDNVAAKGMTPFSMYSGRDASIHPATVEYYAYFWH</sequence>
<dbReference type="EMBL" id="FOZC01000008">
    <property type="protein sequence ID" value="SFR78899.1"/>
    <property type="molecule type" value="Genomic_DNA"/>
</dbReference>
<protein>
    <submittedName>
        <fullName evidence="1">Uncharacterized protein</fullName>
    </submittedName>
</protein>
<dbReference type="AlphaFoldDB" id="A0A1I6JJ26"/>
<reference evidence="1 2" key="1">
    <citation type="submission" date="2016-10" db="EMBL/GenBank/DDBJ databases">
        <authorList>
            <person name="de Groot N.N."/>
        </authorList>
    </citation>
    <scope>NUCLEOTIDE SEQUENCE [LARGE SCALE GENOMIC DNA]</scope>
    <source>
        <strain evidence="1 2">F</strain>
    </source>
</reference>
<gene>
    <name evidence="1" type="ORF">SAMN02910262_01554</name>
</gene>
<organism evidence="1 2">
    <name type="scientific">[Clostridium] aminophilum</name>
    <dbReference type="NCBI Taxonomy" id="1526"/>
    <lineage>
        <taxon>Bacteria</taxon>
        <taxon>Bacillati</taxon>
        <taxon>Bacillota</taxon>
        <taxon>Clostridia</taxon>
        <taxon>Lachnospirales</taxon>
        <taxon>Lachnospiraceae</taxon>
    </lineage>
</organism>
<dbReference type="Proteomes" id="UP000214760">
    <property type="component" value="Unassembled WGS sequence"/>
</dbReference>